<name>A0ABW2V8J7_9ACTN</name>
<gene>
    <name evidence="1" type="ORF">ACFQZP_01245</name>
</gene>
<keyword evidence="2" id="KW-1185">Reference proteome</keyword>
<reference evidence="2" key="1">
    <citation type="journal article" date="2019" name="Int. J. Syst. Evol. Microbiol.">
        <title>The Global Catalogue of Microorganisms (GCM) 10K type strain sequencing project: providing services to taxonomists for standard genome sequencing and annotation.</title>
        <authorList>
            <consortium name="The Broad Institute Genomics Platform"/>
            <consortium name="The Broad Institute Genome Sequencing Center for Infectious Disease"/>
            <person name="Wu L."/>
            <person name="Ma J."/>
        </authorList>
    </citation>
    <scope>NUCLEOTIDE SEQUENCE [LARGE SCALE GENOMIC DNA]</scope>
    <source>
        <strain evidence="2">CGMCC 4.7198</strain>
    </source>
</reference>
<dbReference type="Gene3D" id="3.40.190.10">
    <property type="entry name" value="Periplasmic binding protein-like II"/>
    <property type="match status" value="1"/>
</dbReference>
<protein>
    <submittedName>
        <fullName evidence="1">Extracellular solute-binding protein</fullName>
    </submittedName>
</protein>
<dbReference type="InterPro" id="IPR050490">
    <property type="entry name" value="Bact_solute-bd_prot1"/>
</dbReference>
<dbReference type="RefSeq" id="WP_381256629.1">
    <property type="nucleotide sequence ID" value="NZ_JBHTBI010000016.1"/>
</dbReference>
<evidence type="ECO:0000313" key="2">
    <source>
        <dbReference type="Proteomes" id="UP001596957"/>
    </source>
</evidence>
<dbReference type="InterPro" id="IPR006059">
    <property type="entry name" value="SBP"/>
</dbReference>
<dbReference type="PANTHER" id="PTHR43649">
    <property type="entry name" value="ARABINOSE-BINDING PROTEIN-RELATED"/>
    <property type="match status" value="1"/>
</dbReference>
<dbReference type="EMBL" id="JBHTEC010000001">
    <property type="protein sequence ID" value="MFD0280307.1"/>
    <property type="molecule type" value="Genomic_DNA"/>
</dbReference>
<dbReference type="PROSITE" id="PS51257">
    <property type="entry name" value="PROKAR_LIPOPROTEIN"/>
    <property type="match status" value="1"/>
</dbReference>
<organism evidence="1 2">
    <name type="scientific">Streptomyces lutosisoli</name>
    <dbReference type="NCBI Taxonomy" id="2665721"/>
    <lineage>
        <taxon>Bacteria</taxon>
        <taxon>Bacillati</taxon>
        <taxon>Actinomycetota</taxon>
        <taxon>Actinomycetes</taxon>
        <taxon>Kitasatosporales</taxon>
        <taxon>Streptomycetaceae</taxon>
        <taxon>Streptomyces</taxon>
    </lineage>
</organism>
<evidence type="ECO:0000313" key="1">
    <source>
        <dbReference type="EMBL" id="MFD0280307.1"/>
    </source>
</evidence>
<proteinExistence type="predicted"/>
<dbReference type="SUPFAM" id="SSF53850">
    <property type="entry name" value="Periplasmic binding protein-like II"/>
    <property type="match status" value="1"/>
</dbReference>
<comment type="caution">
    <text evidence="1">The sequence shown here is derived from an EMBL/GenBank/DDBJ whole genome shotgun (WGS) entry which is preliminary data.</text>
</comment>
<dbReference type="PANTHER" id="PTHR43649:SF32">
    <property type="entry name" value="SUGAR BINDING SECRETED PROTEIN"/>
    <property type="match status" value="1"/>
</dbReference>
<dbReference type="Proteomes" id="UP001596957">
    <property type="component" value="Unassembled WGS sequence"/>
</dbReference>
<sequence>MKYQASQGIRVAVGAAVIALMASGCGGGSSDSADGGTITLTVTTHVDYGYRDLYKEYENSHPGIKIKEVLIDDLPKKLVTQLAANRGASDVVGLGDDIIGKFKPSHQRFLNLADYGVDNTSDPWVQWAYDYGTVDGGKYVLGMRTDLGGLGICYRTDLFKQAGLPTDPEKVAALWPTWDKFTETGEKFSAKVKNASFTANTGDVWVGMGNQLKETFFAESDDSFIADKNSALKTDFLTAANMSVKKVSGGYPPFTPEMANALKTGKAATAVCPAWKLDRTKEASGAANAGKWSVAAAPQGGNWGGSYLLVPKQSKHPKEAVALARWLTSSKVQKQLFLSKGYLSSHPSVYNDPQVQAKKDAYFSNAPTGKIFAEAVDKMQPLYRGTKDSDVATAFMNGLLRVEQGKQKPETAWNQAVSDAKKVAGE</sequence>
<accession>A0ABW2V8J7</accession>
<dbReference type="Pfam" id="PF01547">
    <property type="entry name" value="SBP_bac_1"/>
    <property type="match status" value="1"/>
</dbReference>